<evidence type="ECO:0000313" key="3">
    <source>
        <dbReference type="WBParaSite" id="HNAJ_0000543901-mRNA-1"/>
    </source>
</evidence>
<evidence type="ECO:0000313" key="1">
    <source>
        <dbReference type="EMBL" id="VDO01297.1"/>
    </source>
</evidence>
<dbReference type="WBParaSite" id="HNAJ_0000543901-mRNA-1">
    <property type="protein sequence ID" value="HNAJ_0000543901-mRNA-1"/>
    <property type="gene ID" value="HNAJ_0000543901"/>
</dbReference>
<gene>
    <name evidence="1" type="ORF">HNAJ_LOCUS5437</name>
</gene>
<dbReference type="AlphaFoldDB" id="A0A0R3TEF0"/>
<dbReference type="Proteomes" id="UP000278807">
    <property type="component" value="Unassembled WGS sequence"/>
</dbReference>
<accession>A0A0R3TEF0</accession>
<reference evidence="3" key="1">
    <citation type="submission" date="2017-02" db="UniProtKB">
        <authorList>
            <consortium name="WormBaseParasite"/>
        </authorList>
    </citation>
    <scope>IDENTIFICATION</scope>
</reference>
<sequence length="97" mass="10715">MPKSLIPKIRLSGAFRATKVQPGVAYSRHPLSSRQVVEELVAQRIAQPCVPAELHVRNLTSLVDWVMGGVVWLTVPPPKPRVDVDYSPILVHLISNS</sequence>
<protein>
    <submittedName>
        <fullName evidence="3">Integrase</fullName>
    </submittedName>
</protein>
<organism evidence="3">
    <name type="scientific">Rodentolepis nana</name>
    <name type="common">Dwarf tapeworm</name>
    <name type="synonym">Hymenolepis nana</name>
    <dbReference type="NCBI Taxonomy" id="102285"/>
    <lineage>
        <taxon>Eukaryota</taxon>
        <taxon>Metazoa</taxon>
        <taxon>Spiralia</taxon>
        <taxon>Lophotrochozoa</taxon>
        <taxon>Platyhelminthes</taxon>
        <taxon>Cestoda</taxon>
        <taxon>Eucestoda</taxon>
        <taxon>Cyclophyllidea</taxon>
        <taxon>Hymenolepididae</taxon>
        <taxon>Rodentolepis</taxon>
    </lineage>
</organism>
<name>A0A0R3TEF0_RODNA</name>
<evidence type="ECO:0000313" key="2">
    <source>
        <dbReference type="Proteomes" id="UP000278807"/>
    </source>
</evidence>
<dbReference type="EMBL" id="UZAE01004649">
    <property type="protein sequence ID" value="VDO01297.1"/>
    <property type="molecule type" value="Genomic_DNA"/>
</dbReference>
<proteinExistence type="predicted"/>
<keyword evidence="2" id="KW-1185">Reference proteome</keyword>
<reference evidence="1 2" key="2">
    <citation type="submission" date="2018-11" db="EMBL/GenBank/DDBJ databases">
        <authorList>
            <consortium name="Pathogen Informatics"/>
        </authorList>
    </citation>
    <scope>NUCLEOTIDE SEQUENCE [LARGE SCALE GENOMIC DNA]</scope>
</reference>